<evidence type="ECO:0000313" key="3">
    <source>
        <dbReference type="Proteomes" id="UP001054945"/>
    </source>
</evidence>
<sequence length="158" mass="17396">MACLIDSCKDLAARIAATADDGVMFLAIEATCFSIKHPWLVTLFCVDLLFCLLCVLYTVRYLPVPAVSVRQRESWTNSKLSAHPDRPVPAQLLSLPATGLHLGARSPEGWRPARRALLQRLPSTPISAPCQTIHPLPEGWSTTSGDLHLFHQISPRDC</sequence>
<keyword evidence="1" id="KW-0812">Transmembrane</keyword>
<name>A0AAV4SKK1_CAEEX</name>
<organism evidence="2 3">
    <name type="scientific">Caerostris extrusa</name>
    <name type="common">Bark spider</name>
    <name type="synonym">Caerostris bankana</name>
    <dbReference type="NCBI Taxonomy" id="172846"/>
    <lineage>
        <taxon>Eukaryota</taxon>
        <taxon>Metazoa</taxon>
        <taxon>Ecdysozoa</taxon>
        <taxon>Arthropoda</taxon>
        <taxon>Chelicerata</taxon>
        <taxon>Arachnida</taxon>
        <taxon>Araneae</taxon>
        <taxon>Araneomorphae</taxon>
        <taxon>Entelegynae</taxon>
        <taxon>Araneoidea</taxon>
        <taxon>Araneidae</taxon>
        <taxon>Caerostris</taxon>
    </lineage>
</organism>
<evidence type="ECO:0000256" key="1">
    <source>
        <dbReference type="SAM" id="Phobius"/>
    </source>
</evidence>
<keyword evidence="3" id="KW-1185">Reference proteome</keyword>
<evidence type="ECO:0000313" key="2">
    <source>
        <dbReference type="EMBL" id="GIY34300.1"/>
    </source>
</evidence>
<reference evidence="2 3" key="1">
    <citation type="submission" date="2021-06" db="EMBL/GenBank/DDBJ databases">
        <title>Caerostris extrusa draft genome.</title>
        <authorList>
            <person name="Kono N."/>
            <person name="Arakawa K."/>
        </authorList>
    </citation>
    <scope>NUCLEOTIDE SEQUENCE [LARGE SCALE GENOMIC DNA]</scope>
</reference>
<feature type="transmembrane region" description="Helical" evidence="1">
    <location>
        <begin position="39"/>
        <end position="62"/>
    </location>
</feature>
<keyword evidence="1" id="KW-1133">Transmembrane helix</keyword>
<protein>
    <submittedName>
        <fullName evidence="2">Uncharacterized protein</fullName>
    </submittedName>
</protein>
<proteinExistence type="predicted"/>
<gene>
    <name evidence="2" type="ORF">CEXT_286091</name>
</gene>
<dbReference type="AlphaFoldDB" id="A0AAV4SKK1"/>
<comment type="caution">
    <text evidence="2">The sequence shown here is derived from an EMBL/GenBank/DDBJ whole genome shotgun (WGS) entry which is preliminary data.</text>
</comment>
<accession>A0AAV4SKK1</accession>
<dbReference type="Proteomes" id="UP001054945">
    <property type="component" value="Unassembled WGS sequence"/>
</dbReference>
<keyword evidence="1" id="KW-0472">Membrane</keyword>
<dbReference type="EMBL" id="BPLR01009752">
    <property type="protein sequence ID" value="GIY34300.1"/>
    <property type="molecule type" value="Genomic_DNA"/>
</dbReference>